<gene>
    <name evidence="3" type="ORF">F7018_01990</name>
</gene>
<feature type="domain" description="TonB C-terminal" evidence="2">
    <location>
        <begin position="188"/>
        <end position="246"/>
    </location>
</feature>
<evidence type="ECO:0000256" key="1">
    <source>
        <dbReference type="SAM" id="Phobius"/>
    </source>
</evidence>
<accession>A0A7J5ASQ5</accession>
<dbReference type="Gene3D" id="3.30.1150.10">
    <property type="match status" value="1"/>
</dbReference>
<proteinExistence type="predicted"/>
<dbReference type="PANTHER" id="PTHR33446:SF2">
    <property type="entry name" value="PROTEIN TONB"/>
    <property type="match status" value="1"/>
</dbReference>
<dbReference type="RefSeq" id="WP_150898297.1">
    <property type="nucleotide sequence ID" value="NZ_WAAU01000003.1"/>
</dbReference>
<keyword evidence="1" id="KW-0472">Membrane</keyword>
<dbReference type="InterPro" id="IPR051045">
    <property type="entry name" value="TonB-dependent_transducer"/>
</dbReference>
<dbReference type="Pfam" id="PF03544">
    <property type="entry name" value="TonB_C"/>
    <property type="match status" value="1"/>
</dbReference>
<evidence type="ECO:0000259" key="2">
    <source>
        <dbReference type="Pfam" id="PF03544"/>
    </source>
</evidence>
<keyword evidence="1" id="KW-0812">Transmembrane</keyword>
<dbReference type="GO" id="GO:0098797">
    <property type="term" value="C:plasma membrane protein complex"/>
    <property type="evidence" value="ECO:0007669"/>
    <property type="project" value="TreeGrafter"/>
</dbReference>
<dbReference type="PANTHER" id="PTHR33446">
    <property type="entry name" value="PROTEIN TONB-RELATED"/>
    <property type="match status" value="1"/>
</dbReference>
<dbReference type="EMBL" id="WAAU01000003">
    <property type="protein sequence ID" value="KAB1160668.1"/>
    <property type="molecule type" value="Genomic_DNA"/>
</dbReference>
<organism evidence="3 4">
    <name type="scientific">Tenacibaculum aiptasiae</name>
    <dbReference type="NCBI Taxonomy" id="426481"/>
    <lineage>
        <taxon>Bacteria</taxon>
        <taxon>Pseudomonadati</taxon>
        <taxon>Bacteroidota</taxon>
        <taxon>Flavobacteriia</taxon>
        <taxon>Flavobacteriales</taxon>
        <taxon>Flavobacteriaceae</taxon>
        <taxon>Tenacibaculum</taxon>
    </lineage>
</organism>
<dbReference type="SUPFAM" id="SSF74653">
    <property type="entry name" value="TolA/TonB C-terminal domain"/>
    <property type="match status" value="1"/>
</dbReference>
<dbReference type="InterPro" id="IPR037682">
    <property type="entry name" value="TonB_C"/>
</dbReference>
<name>A0A7J5ASQ5_9FLAO</name>
<dbReference type="GO" id="GO:0055085">
    <property type="term" value="P:transmembrane transport"/>
    <property type="evidence" value="ECO:0007669"/>
    <property type="project" value="InterPro"/>
</dbReference>
<reference evidence="3 4" key="1">
    <citation type="submission" date="2019-09" db="EMBL/GenBank/DDBJ databases">
        <authorList>
            <person name="Cao W.R."/>
        </authorList>
    </citation>
    <scope>NUCLEOTIDE SEQUENCE [LARGE SCALE GENOMIC DNA]</scope>
    <source>
        <strain evidence="4">a4</strain>
    </source>
</reference>
<dbReference type="AlphaFoldDB" id="A0A7J5ASQ5"/>
<comment type="caution">
    <text evidence="3">The sequence shown here is derived from an EMBL/GenBank/DDBJ whole genome shotgun (WGS) entry which is preliminary data.</text>
</comment>
<evidence type="ECO:0000313" key="3">
    <source>
        <dbReference type="EMBL" id="KAB1160668.1"/>
    </source>
</evidence>
<dbReference type="Proteomes" id="UP000467305">
    <property type="component" value="Unassembled WGS sequence"/>
</dbReference>
<sequence>METQKKKPRKQLEKFSAIFMQLGLVLTLFVVFVTLEYETEKDMAVVSEPYYEFTDPIFTFQKEIIVKKQQKQVVKPQQKQIVKRVISKPVVVKNISDTPETVIDLPVENTPVVVSKPTNVISKVDEPVEKTMSINSVQNTPVFKGCEGLSEEENRICFERKIQRHIQRYFNAEIAQDVGLSSGKYKIFTQFVIDKSGKISDVKIRAPHKKLEKETNKVVNKIPQFTPGKQNNKPVKVKYTLPITFKVE</sequence>
<dbReference type="OrthoDB" id="1522859at2"/>
<protein>
    <recommendedName>
        <fullName evidence="2">TonB C-terminal domain-containing protein</fullName>
    </recommendedName>
</protein>
<keyword evidence="4" id="KW-1185">Reference proteome</keyword>
<dbReference type="GO" id="GO:0031992">
    <property type="term" value="F:energy transducer activity"/>
    <property type="evidence" value="ECO:0007669"/>
    <property type="project" value="TreeGrafter"/>
</dbReference>
<keyword evidence="1" id="KW-1133">Transmembrane helix</keyword>
<evidence type="ECO:0000313" key="4">
    <source>
        <dbReference type="Proteomes" id="UP000467305"/>
    </source>
</evidence>
<feature type="transmembrane region" description="Helical" evidence="1">
    <location>
        <begin position="12"/>
        <end position="35"/>
    </location>
</feature>